<sequence length="530" mass="55856">MSSCRHQEPRPNCRSPPACSSRRASGYRPFASTGACRQPGRPDPLVGALAALPGWSGIGKSDHRGPATSRPGPAAQALPSPPARLRALGHEAHVTTDTQVPDFQTFLGAFARIGCLSFGGPAGQVALMHREIVDERRWLTDEQFLNALNFCHLLPGPEAQQMATWIGWKLHGWRGGLAAGLLFILPGALVILALTLAYVLAAQATWFAAIFLGVKAAVLAIVLQALIRIGRRALDTPLRQGLAGAAFLALFALDLPFPWVVGMAAVLGALVARVRPGWLGLSPPTDVGGQAAPPWKASVQSLVLWGLVWAAPMAAVILTLGPDHVLWRIGVFFSQLAVVTFGGAYAVLAYMAQEAVQGFGWLSTPEMADGLGLAETTPGPLILVTQFVGFLAAFRAPEPFTPLVAGLLGAGLTTWVTFTPCFLWIFTFAPWIERLQASVFLRGALSALTAAVVGVIASLSLWFALHVLFSRVGTLQAGPVRLPAPAAESLDLSALVLTILALVLVFGARWGVLRVLAVCAGGGLVLSVFA</sequence>
<feature type="transmembrane region" description="Helical" evidence="8">
    <location>
        <begin position="302"/>
        <end position="320"/>
    </location>
</feature>
<accession>A0A2Z3I2L6</accession>
<dbReference type="NCBIfam" id="TIGR00937">
    <property type="entry name" value="2A51"/>
    <property type="match status" value="1"/>
</dbReference>
<evidence type="ECO:0000256" key="1">
    <source>
        <dbReference type="ARBA" id="ARBA00004651"/>
    </source>
</evidence>
<feature type="transmembrane region" description="Helical" evidence="8">
    <location>
        <begin position="372"/>
        <end position="394"/>
    </location>
</feature>
<protein>
    <submittedName>
        <fullName evidence="9">Chromate transporter</fullName>
    </submittedName>
</protein>
<evidence type="ECO:0000256" key="2">
    <source>
        <dbReference type="ARBA" id="ARBA00005262"/>
    </source>
</evidence>
<keyword evidence="3" id="KW-1003">Cell membrane</keyword>
<keyword evidence="5 8" id="KW-1133">Transmembrane helix</keyword>
<keyword evidence="4 8" id="KW-0812">Transmembrane</keyword>
<dbReference type="PANTHER" id="PTHR33567">
    <property type="entry name" value="CHROMATE ION TRANSPORTER (EUROFUNG)"/>
    <property type="match status" value="1"/>
</dbReference>
<keyword evidence="10" id="KW-1185">Reference proteome</keyword>
<dbReference type="AlphaFoldDB" id="A0A2Z3I2L6"/>
<comment type="similarity">
    <text evidence="2">Belongs to the chromate ion transporter (CHR) (TC 2.A.51) family.</text>
</comment>
<feature type="region of interest" description="Disordered" evidence="7">
    <location>
        <begin position="57"/>
        <end position="81"/>
    </location>
</feature>
<feature type="transmembrane region" description="Helical" evidence="8">
    <location>
        <begin position="332"/>
        <end position="352"/>
    </location>
</feature>
<evidence type="ECO:0000313" key="10">
    <source>
        <dbReference type="Proteomes" id="UP000247763"/>
    </source>
</evidence>
<feature type="compositionally biased region" description="Basic and acidic residues" evidence="7">
    <location>
        <begin position="1"/>
        <end position="11"/>
    </location>
</feature>
<dbReference type="KEGG" id="phb:HYN04_09720"/>
<name>A0A2Z3I2L6_9CAUL</name>
<dbReference type="InterPro" id="IPR014047">
    <property type="entry name" value="Chr_Tranpt_l_chain"/>
</dbReference>
<feature type="transmembrane region" description="Helical" evidence="8">
    <location>
        <begin position="177"/>
        <end position="200"/>
    </location>
</feature>
<keyword evidence="6 8" id="KW-0472">Membrane</keyword>
<dbReference type="OrthoDB" id="8969999at2"/>
<organism evidence="9 10">
    <name type="scientific">Phenylobacterium parvum</name>
    <dbReference type="NCBI Taxonomy" id="2201350"/>
    <lineage>
        <taxon>Bacteria</taxon>
        <taxon>Pseudomonadati</taxon>
        <taxon>Pseudomonadota</taxon>
        <taxon>Alphaproteobacteria</taxon>
        <taxon>Caulobacterales</taxon>
        <taxon>Caulobacteraceae</taxon>
        <taxon>Phenylobacterium</taxon>
    </lineage>
</organism>
<feature type="transmembrane region" description="Helical" evidence="8">
    <location>
        <begin position="512"/>
        <end position="529"/>
    </location>
</feature>
<evidence type="ECO:0000313" key="9">
    <source>
        <dbReference type="EMBL" id="AWM78008.1"/>
    </source>
</evidence>
<evidence type="ECO:0000256" key="6">
    <source>
        <dbReference type="ARBA" id="ARBA00023136"/>
    </source>
</evidence>
<dbReference type="GO" id="GO:0005886">
    <property type="term" value="C:plasma membrane"/>
    <property type="evidence" value="ECO:0007669"/>
    <property type="project" value="UniProtKB-SubCell"/>
</dbReference>
<feature type="transmembrane region" description="Helical" evidence="8">
    <location>
        <begin position="444"/>
        <end position="469"/>
    </location>
</feature>
<feature type="region of interest" description="Disordered" evidence="7">
    <location>
        <begin position="1"/>
        <end position="43"/>
    </location>
</feature>
<dbReference type="Proteomes" id="UP000247763">
    <property type="component" value="Chromosome"/>
</dbReference>
<reference evidence="10" key="1">
    <citation type="submission" date="2018-05" db="EMBL/GenBank/DDBJ databases">
        <title>Genome sequencing of Phenylobacterium sp. HYN0004.</title>
        <authorList>
            <person name="Yi H."/>
            <person name="Baek C."/>
        </authorList>
    </citation>
    <scope>NUCLEOTIDE SEQUENCE [LARGE SCALE GENOMIC DNA]</scope>
    <source>
        <strain evidence="10">HYN0004</strain>
    </source>
</reference>
<evidence type="ECO:0000256" key="7">
    <source>
        <dbReference type="SAM" id="MobiDB-lite"/>
    </source>
</evidence>
<feature type="compositionally biased region" description="Low complexity" evidence="7">
    <location>
        <begin position="12"/>
        <end position="24"/>
    </location>
</feature>
<evidence type="ECO:0000256" key="8">
    <source>
        <dbReference type="SAM" id="Phobius"/>
    </source>
</evidence>
<dbReference type="InterPro" id="IPR003370">
    <property type="entry name" value="Chromate_transpt"/>
</dbReference>
<feature type="transmembrane region" description="Helical" evidence="8">
    <location>
        <begin position="490"/>
        <end position="506"/>
    </location>
</feature>
<comment type="subcellular location">
    <subcellularLocation>
        <location evidence="1">Cell membrane</location>
        <topology evidence="1">Multi-pass membrane protein</topology>
    </subcellularLocation>
</comment>
<dbReference type="Pfam" id="PF02417">
    <property type="entry name" value="Chromate_transp"/>
    <property type="match status" value="2"/>
</dbReference>
<dbReference type="PANTHER" id="PTHR33567:SF3">
    <property type="entry name" value="CHROMATE ION TRANSPORTER (EUROFUNG)"/>
    <property type="match status" value="1"/>
</dbReference>
<feature type="transmembrane region" description="Helical" evidence="8">
    <location>
        <begin position="406"/>
        <end position="432"/>
    </location>
</feature>
<feature type="transmembrane region" description="Helical" evidence="8">
    <location>
        <begin position="247"/>
        <end position="272"/>
    </location>
</feature>
<proteinExistence type="inferred from homology"/>
<dbReference type="GO" id="GO:0015109">
    <property type="term" value="F:chromate transmembrane transporter activity"/>
    <property type="evidence" value="ECO:0007669"/>
    <property type="project" value="InterPro"/>
</dbReference>
<dbReference type="EMBL" id="CP029479">
    <property type="protein sequence ID" value="AWM78008.1"/>
    <property type="molecule type" value="Genomic_DNA"/>
</dbReference>
<evidence type="ECO:0000256" key="5">
    <source>
        <dbReference type="ARBA" id="ARBA00022989"/>
    </source>
</evidence>
<gene>
    <name evidence="9" type="ORF">HYN04_09720</name>
</gene>
<feature type="transmembrane region" description="Helical" evidence="8">
    <location>
        <begin position="206"/>
        <end position="227"/>
    </location>
</feature>
<evidence type="ECO:0000256" key="4">
    <source>
        <dbReference type="ARBA" id="ARBA00022692"/>
    </source>
</evidence>
<evidence type="ECO:0000256" key="3">
    <source>
        <dbReference type="ARBA" id="ARBA00022475"/>
    </source>
</evidence>